<evidence type="ECO:0000313" key="3">
    <source>
        <dbReference type="EMBL" id="MCM2568331.1"/>
    </source>
</evidence>
<dbReference type="NCBIfam" id="TIGR02595">
    <property type="entry name" value="PEP_CTERM"/>
    <property type="match status" value="1"/>
</dbReference>
<dbReference type="InterPro" id="IPR013424">
    <property type="entry name" value="Ice-binding_C"/>
</dbReference>
<gene>
    <name evidence="3" type="ORF">NCG91_22220</name>
</gene>
<accession>A0ABT0WWA9</accession>
<sequence length="188" mass="19365">MKSITSIAIRASMLAALTACMGVAQAATWVDVGPASGFSIEGSTVTYSPSPALMVKYYDDNLVPQSPTDIQGYINGVFGTSLGAAVSFCDNATSGCTAGTTAGASGGVNSFTSAADYDYLAIHFGQGELVFHWAAPVAAGTTFTVEGLPKDLSNYRAYVSAIPEPETYAMLLAGLGLLGVLARRRQAK</sequence>
<dbReference type="Pfam" id="PF07589">
    <property type="entry name" value="PEP-CTERM"/>
    <property type="match status" value="1"/>
</dbReference>
<keyword evidence="1" id="KW-0732">Signal</keyword>
<evidence type="ECO:0000256" key="1">
    <source>
        <dbReference type="SAM" id="SignalP"/>
    </source>
</evidence>
<dbReference type="EMBL" id="JAMQGR010000009">
    <property type="protein sequence ID" value="MCM2568331.1"/>
    <property type="molecule type" value="Genomic_DNA"/>
</dbReference>
<feature type="domain" description="Ice-binding protein C-terminal" evidence="2">
    <location>
        <begin position="161"/>
        <end position="185"/>
    </location>
</feature>
<organism evidence="3 4">
    <name type="scientific">Janthinobacterium kumbetense</name>
    <dbReference type="NCBI Taxonomy" id="2950280"/>
    <lineage>
        <taxon>Bacteria</taxon>
        <taxon>Pseudomonadati</taxon>
        <taxon>Pseudomonadota</taxon>
        <taxon>Betaproteobacteria</taxon>
        <taxon>Burkholderiales</taxon>
        <taxon>Oxalobacteraceae</taxon>
        <taxon>Janthinobacterium</taxon>
    </lineage>
</organism>
<comment type="caution">
    <text evidence="3">The sequence shown here is derived from an EMBL/GenBank/DDBJ whole genome shotgun (WGS) entry which is preliminary data.</text>
</comment>
<evidence type="ECO:0000259" key="2">
    <source>
        <dbReference type="Pfam" id="PF07589"/>
    </source>
</evidence>
<dbReference type="RefSeq" id="WP_251351228.1">
    <property type="nucleotide sequence ID" value="NZ_JAMQGR010000009.1"/>
</dbReference>
<protein>
    <submittedName>
        <fullName evidence="3">PEP-CTERM sorting domain-containing protein</fullName>
    </submittedName>
</protein>
<name>A0ABT0WWA9_9BURK</name>
<feature type="chain" id="PRO_5046113284" evidence="1">
    <location>
        <begin position="27"/>
        <end position="188"/>
    </location>
</feature>
<reference evidence="3 4" key="1">
    <citation type="submission" date="2022-06" db="EMBL/GenBank/DDBJ databases">
        <title>Janthinobacterium kumbetensis sp. nov., isolated from spring water in Turkey.</title>
        <authorList>
            <person name="Inan Bektas K."/>
            <person name="Belduz A.A."/>
            <person name="Canakci S."/>
            <person name="Nalcaoglu A."/>
            <person name="Ceylan E."/>
            <person name="Kati H."/>
        </authorList>
    </citation>
    <scope>NUCLEOTIDE SEQUENCE [LARGE SCALE GENOMIC DNA]</scope>
    <source>
        <strain evidence="3 4">GK</strain>
    </source>
</reference>
<dbReference type="Proteomes" id="UP001202243">
    <property type="component" value="Unassembled WGS sequence"/>
</dbReference>
<proteinExistence type="predicted"/>
<keyword evidence="4" id="KW-1185">Reference proteome</keyword>
<feature type="signal peptide" evidence="1">
    <location>
        <begin position="1"/>
        <end position="26"/>
    </location>
</feature>
<evidence type="ECO:0000313" key="4">
    <source>
        <dbReference type="Proteomes" id="UP001202243"/>
    </source>
</evidence>